<gene>
    <name evidence="1" type="ORF">EWV92_10580</name>
</gene>
<dbReference type="Proteomes" id="UP000317708">
    <property type="component" value="Unassembled WGS sequence"/>
</dbReference>
<sequence>MGFLRGNSRLKSGFTCDFITQSKLLGGRTPQTPERISFSVGCLHAVVHTFVPISGSLIIADCRYLCKCEMQPRGKRK</sequence>
<accession>A0A552ES55</accession>
<comment type="caution">
    <text evidence="1">The sequence shown here is derived from an EMBL/GenBank/DDBJ whole genome shotgun (WGS) entry which is preliminary data.</text>
</comment>
<dbReference type="AlphaFoldDB" id="A0A552ES55"/>
<evidence type="ECO:0000313" key="2">
    <source>
        <dbReference type="Proteomes" id="UP000317708"/>
    </source>
</evidence>
<reference evidence="1 2" key="1">
    <citation type="submission" date="2019-01" db="EMBL/GenBank/DDBJ databases">
        <title>Coherence of Microcystis species and biogeography revealed through population genomics.</title>
        <authorList>
            <person name="Perez-Carrascal O.M."/>
            <person name="Terrat Y."/>
            <person name="Giani A."/>
            <person name="Fortin N."/>
            <person name="Tromas N."/>
            <person name="Shapiro B.J."/>
        </authorList>
    </citation>
    <scope>NUCLEOTIDE SEQUENCE [LARGE SCALE GENOMIC DNA]</scope>
    <source>
        <strain evidence="1">Ma_MB_S_20031200_S102</strain>
    </source>
</reference>
<evidence type="ECO:0000313" key="1">
    <source>
        <dbReference type="EMBL" id="TRU37287.1"/>
    </source>
</evidence>
<dbReference type="EMBL" id="SFBI01000091">
    <property type="protein sequence ID" value="TRU37287.1"/>
    <property type="molecule type" value="Genomic_DNA"/>
</dbReference>
<proteinExistence type="predicted"/>
<organism evidence="1 2">
    <name type="scientific">Microcystis aeruginosa Ma_MB_S_20031200_S102</name>
    <dbReference type="NCBI Taxonomy" id="2486254"/>
    <lineage>
        <taxon>Bacteria</taxon>
        <taxon>Bacillati</taxon>
        <taxon>Cyanobacteriota</taxon>
        <taxon>Cyanophyceae</taxon>
        <taxon>Oscillatoriophycideae</taxon>
        <taxon>Chroococcales</taxon>
        <taxon>Microcystaceae</taxon>
        <taxon>Microcystis</taxon>
    </lineage>
</organism>
<protein>
    <submittedName>
        <fullName evidence="1">Uncharacterized protein</fullName>
    </submittedName>
</protein>
<name>A0A552ES55_MICAE</name>